<dbReference type="EMBL" id="CP146609">
    <property type="protein sequence ID" value="WWX23450.1"/>
    <property type="molecule type" value="Genomic_DNA"/>
</dbReference>
<protein>
    <submittedName>
        <fullName evidence="2">Uncharacterized protein</fullName>
    </submittedName>
</protein>
<evidence type="ECO:0000313" key="2">
    <source>
        <dbReference type="EMBL" id="WWX23450.1"/>
    </source>
</evidence>
<keyword evidence="1" id="KW-0472">Membrane</keyword>
<dbReference type="Proteomes" id="UP001385389">
    <property type="component" value="Chromosome"/>
</dbReference>
<evidence type="ECO:0000256" key="1">
    <source>
        <dbReference type="SAM" id="Phobius"/>
    </source>
</evidence>
<feature type="transmembrane region" description="Helical" evidence="1">
    <location>
        <begin position="76"/>
        <end position="99"/>
    </location>
</feature>
<gene>
    <name evidence="2" type="ORF">V8V93_04405</name>
</gene>
<dbReference type="RefSeq" id="WP_338669148.1">
    <property type="nucleotide sequence ID" value="NZ_CP146609.1"/>
</dbReference>
<evidence type="ECO:0000313" key="3">
    <source>
        <dbReference type="Proteomes" id="UP001385389"/>
    </source>
</evidence>
<organism evidence="2 3">
    <name type="scientific">Pseudodesulfovibrio methanolicus</name>
    <dbReference type="NCBI Taxonomy" id="3126690"/>
    <lineage>
        <taxon>Bacteria</taxon>
        <taxon>Pseudomonadati</taxon>
        <taxon>Thermodesulfobacteriota</taxon>
        <taxon>Desulfovibrionia</taxon>
        <taxon>Desulfovibrionales</taxon>
        <taxon>Desulfovibrionaceae</taxon>
    </lineage>
</organism>
<feature type="transmembrane region" description="Helical" evidence="1">
    <location>
        <begin position="46"/>
        <end position="64"/>
    </location>
</feature>
<accession>A0ABZ2IXP1</accession>
<reference evidence="2 3" key="1">
    <citation type="submission" date="2024-03" db="EMBL/GenBank/DDBJ databases">
        <title>Phenotype and Genome Characterization of a Sulfate-Reducing Bacterium Pseudodesulfovibrio sp. strain 5S69, isolated from Petroleum Reservoir in Tatarstan (Russia).</title>
        <authorList>
            <person name="Bidzhieva S.K."/>
            <person name="Kadnikov V."/>
            <person name="Tourova T.P."/>
            <person name="Samigullina S.R."/>
            <person name="Sokolova D.S."/>
            <person name="Poltaraus A.B."/>
            <person name="Avtukh A.N."/>
            <person name="Tereshina V.M."/>
            <person name="Mardanov A.V."/>
            <person name="Nazina T.N."/>
        </authorList>
    </citation>
    <scope>NUCLEOTIDE SEQUENCE [LARGE SCALE GENOMIC DNA]</scope>
    <source>
        <strain evidence="2 3">5S69</strain>
    </source>
</reference>
<keyword evidence="3" id="KW-1185">Reference proteome</keyword>
<proteinExistence type="predicted"/>
<sequence>MLRFLKRPEVVYCLAVAVLMAALCLLTGQLSAYFLFFFVYVPLLKAPILLVPIAGVPLAAYLLGGPGLRSAAKWTSLTVVGFVLGIAGIIAIALGPNWLERNLAWGEAYAYRFIIEVDTDDGVKSADLLVSIEKKRFSLSGRGSGRMGVLDRLRLPGSLKIDEGISVGFPRLENSVFDSLYTDTLRRLNLPLDGEYKGKRLEVDKGLFPWITVNHLRNYDPATLSRYRDALAHGRFRLLVELIRGTPEVPHPADQVCAYLLTLEVRTPDGPKRAEATVRILREVGGSGSQKNVWTRAQAGDLRSALADDLAIVLRFQPSELITLPQRYLRSEDRERLRVGDRVEVPHALIDEQHYGGPLLTGGGLASAIKKYRLLVQGKAEYVLRLEMLDGTVIRNTDWNDPDWGPSGSEEER</sequence>
<keyword evidence="1" id="KW-0812">Transmembrane</keyword>
<feature type="transmembrane region" description="Helical" evidence="1">
    <location>
        <begin position="12"/>
        <end position="40"/>
    </location>
</feature>
<name>A0ABZ2IXP1_9BACT</name>
<keyword evidence="1" id="KW-1133">Transmembrane helix</keyword>